<comment type="caution">
    <text evidence="14">The sequence shown here is derived from an EMBL/GenBank/DDBJ whole genome shotgun (WGS) entry which is preliminary data.</text>
</comment>
<keyword evidence="10" id="KW-1003">Cell membrane</keyword>
<evidence type="ECO:0000313" key="15">
    <source>
        <dbReference type="Proteomes" id="UP000237682"/>
    </source>
</evidence>
<dbReference type="SUPFAM" id="SSF51344">
    <property type="entry name" value="Epsilon subunit of F1F0-ATP synthase N-terminal domain"/>
    <property type="match status" value="1"/>
</dbReference>
<organism evidence="14 15">
    <name type="scientific">Labrys okinawensis</name>
    <dbReference type="NCBI Taxonomy" id="346911"/>
    <lineage>
        <taxon>Bacteria</taxon>
        <taxon>Pseudomonadati</taxon>
        <taxon>Pseudomonadota</taxon>
        <taxon>Alphaproteobacteria</taxon>
        <taxon>Hyphomicrobiales</taxon>
        <taxon>Xanthobacteraceae</taxon>
        <taxon>Labrys</taxon>
    </lineage>
</organism>
<evidence type="ECO:0000259" key="13">
    <source>
        <dbReference type="Pfam" id="PF02823"/>
    </source>
</evidence>
<keyword evidence="4 10" id="KW-0813">Transport</keyword>
<evidence type="ECO:0000256" key="4">
    <source>
        <dbReference type="ARBA" id="ARBA00022448"/>
    </source>
</evidence>
<dbReference type="HAMAP" id="MF_00530">
    <property type="entry name" value="ATP_synth_epsil_bac"/>
    <property type="match status" value="1"/>
</dbReference>
<dbReference type="GO" id="GO:0016787">
    <property type="term" value="F:hydrolase activity"/>
    <property type="evidence" value="ECO:0007669"/>
    <property type="project" value="UniProtKB-KW"/>
</dbReference>
<name>A0A2S9QHL2_9HYPH</name>
<evidence type="ECO:0000313" key="14">
    <source>
        <dbReference type="EMBL" id="PRH88825.1"/>
    </source>
</evidence>
<dbReference type="CDD" id="cd12152">
    <property type="entry name" value="F1-ATPase_delta"/>
    <property type="match status" value="1"/>
</dbReference>
<feature type="domain" description="ATP synthase F1 complex delta/epsilon subunit N-terminal" evidence="13">
    <location>
        <begin position="4"/>
        <end position="84"/>
    </location>
</feature>
<evidence type="ECO:0000256" key="7">
    <source>
        <dbReference type="ARBA" id="ARBA00023136"/>
    </source>
</evidence>
<dbReference type="OrthoDB" id="9799969at2"/>
<evidence type="ECO:0000256" key="2">
    <source>
        <dbReference type="ARBA" id="ARBA00004184"/>
    </source>
</evidence>
<dbReference type="AlphaFoldDB" id="A0A2S9QHL2"/>
<dbReference type="InterPro" id="IPR001469">
    <property type="entry name" value="ATP_synth_F1_dsu/esu"/>
</dbReference>
<keyword evidence="6 10" id="KW-0406">Ion transport</keyword>
<comment type="subunit">
    <text evidence="10 11">F-type ATPases have 2 components, CF(1) - the catalytic core - and CF(0) - the membrane proton channel. CF(1) has five subunits: alpha(3), beta(3), gamma(1), delta(1), epsilon(1). CF(0) has three main subunits: a, b and c.</text>
</comment>
<dbReference type="Gene3D" id="2.60.15.10">
    <property type="entry name" value="F0F1 ATP synthase delta/epsilon subunit, N-terminal"/>
    <property type="match status" value="1"/>
</dbReference>
<evidence type="ECO:0000256" key="9">
    <source>
        <dbReference type="ARBA" id="ARBA00023310"/>
    </source>
</evidence>
<dbReference type="NCBIfam" id="NF009983">
    <property type="entry name" value="PRK13449.1"/>
    <property type="match status" value="1"/>
</dbReference>
<evidence type="ECO:0000256" key="10">
    <source>
        <dbReference type="HAMAP-Rule" id="MF_00530"/>
    </source>
</evidence>
<dbReference type="InterPro" id="IPR020546">
    <property type="entry name" value="ATP_synth_F1_dsu/esu_N"/>
</dbReference>
<evidence type="ECO:0000256" key="6">
    <source>
        <dbReference type="ARBA" id="ARBA00023065"/>
    </source>
</evidence>
<proteinExistence type="inferred from homology"/>
<protein>
    <recommendedName>
        <fullName evidence="10">ATP synthase epsilon chain</fullName>
    </recommendedName>
    <alternativeName>
        <fullName evidence="10">ATP synthase F1 sector epsilon subunit</fullName>
    </alternativeName>
    <alternativeName>
        <fullName evidence="10">F-ATPase epsilon subunit</fullName>
    </alternativeName>
</protein>
<evidence type="ECO:0000256" key="3">
    <source>
        <dbReference type="ARBA" id="ARBA00005712"/>
    </source>
</evidence>
<dbReference type="Proteomes" id="UP000237682">
    <property type="component" value="Unassembled WGS sequence"/>
</dbReference>
<dbReference type="PANTHER" id="PTHR13822:SF10">
    <property type="entry name" value="ATP SYNTHASE EPSILON CHAIN, CHLOROPLASTIC"/>
    <property type="match status" value="1"/>
</dbReference>
<dbReference type="PANTHER" id="PTHR13822">
    <property type="entry name" value="ATP SYNTHASE DELTA/EPSILON CHAIN"/>
    <property type="match status" value="1"/>
</dbReference>
<evidence type="ECO:0000256" key="11">
    <source>
        <dbReference type="RuleBase" id="RU003656"/>
    </source>
</evidence>
<comment type="subcellular location">
    <subcellularLocation>
        <location evidence="10">Cell membrane</location>
        <topology evidence="10">Peripheral membrane protein</topology>
    </subcellularLocation>
    <subcellularLocation>
        <location evidence="2">Endomembrane system</location>
        <topology evidence="2">Peripheral membrane protein</topology>
    </subcellularLocation>
</comment>
<dbReference type="Pfam" id="PF02823">
    <property type="entry name" value="ATP-synt_DE_N"/>
    <property type="match status" value="1"/>
</dbReference>
<dbReference type="GO" id="GO:0046933">
    <property type="term" value="F:proton-transporting ATP synthase activity, rotational mechanism"/>
    <property type="evidence" value="ECO:0007669"/>
    <property type="project" value="UniProtKB-UniRule"/>
</dbReference>
<dbReference type="NCBIfam" id="NF001851">
    <property type="entry name" value="PRK00571.2-4"/>
    <property type="match status" value="1"/>
</dbReference>
<gene>
    <name evidence="10 14" type="primary">atpC</name>
    <name evidence="14" type="ORF">C5L14_06305</name>
</gene>
<keyword evidence="7 10" id="KW-0472">Membrane</keyword>
<evidence type="ECO:0000256" key="1">
    <source>
        <dbReference type="ARBA" id="ARBA00003543"/>
    </source>
</evidence>
<comment type="function">
    <text evidence="1 10">Produces ATP from ADP in the presence of a proton gradient across the membrane.</text>
</comment>
<dbReference type="GO" id="GO:0005886">
    <property type="term" value="C:plasma membrane"/>
    <property type="evidence" value="ECO:0007669"/>
    <property type="project" value="UniProtKB-SubCell"/>
</dbReference>
<dbReference type="RefSeq" id="WP_105861169.1">
    <property type="nucleotide sequence ID" value="NZ_PUEJ01000002.1"/>
</dbReference>
<dbReference type="EMBL" id="PUEJ01000002">
    <property type="protein sequence ID" value="PRH88825.1"/>
    <property type="molecule type" value="Genomic_DNA"/>
</dbReference>
<evidence type="ECO:0000256" key="5">
    <source>
        <dbReference type="ARBA" id="ARBA00022781"/>
    </source>
</evidence>
<comment type="similarity">
    <text evidence="3 10 11">Belongs to the ATPase epsilon chain family.</text>
</comment>
<dbReference type="GO" id="GO:0012505">
    <property type="term" value="C:endomembrane system"/>
    <property type="evidence" value="ECO:0007669"/>
    <property type="project" value="UniProtKB-SubCell"/>
</dbReference>
<accession>A0A2S9QHL2</accession>
<keyword evidence="15" id="KW-1185">Reference proteome</keyword>
<dbReference type="GO" id="GO:0005524">
    <property type="term" value="F:ATP binding"/>
    <property type="evidence" value="ECO:0007669"/>
    <property type="project" value="UniProtKB-UniRule"/>
</dbReference>
<keyword evidence="5 10" id="KW-0375">Hydrogen ion transport</keyword>
<evidence type="ECO:0000256" key="12">
    <source>
        <dbReference type="SAM" id="Coils"/>
    </source>
</evidence>
<keyword evidence="8 10" id="KW-0139">CF(1)</keyword>
<keyword evidence="14" id="KW-0378">Hydrolase</keyword>
<sequence length="133" mass="14042">MASFQFELVTPEKLLFSGPVESVVVPGSEGDFEVLSQHAPVMSTIRPGVIVVKETASGSPKRLFVRGGFADVNPQGLTILAEQAVAVEELTAERLQSEIQAAEAEVSAADGDAAKASADLKLGQLKELQKNLH</sequence>
<reference evidence="14 15" key="1">
    <citation type="submission" date="2018-02" db="EMBL/GenBank/DDBJ databases">
        <title>Whole genome sequencing of endophytic bacterium.</title>
        <authorList>
            <person name="Eedara R."/>
            <person name="Podile A.R."/>
        </authorList>
    </citation>
    <scope>NUCLEOTIDE SEQUENCE [LARGE SCALE GENOMIC DNA]</scope>
    <source>
        <strain evidence="14 15">RP1T</strain>
    </source>
</reference>
<keyword evidence="12" id="KW-0175">Coiled coil</keyword>
<dbReference type="NCBIfam" id="TIGR01216">
    <property type="entry name" value="ATP_synt_epsi"/>
    <property type="match status" value="1"/>
</dbReference>
<keyword evidence="9 10" id="KW-0066">ATP synthesis</keyword>
<evidence type="ECO:0000256" key="8">
    <source>
        <dbReference type="ARBA" id="ARBA00023196"/>
    </source>
</evidence>
<feature type="coiled-coil region" evidence="12">
    <location>
        <begin position="85"/>
        <end position="112"/>
    </location>
</feature>
<dbReference type="InterPro" id="IPR036771">
    <property type="entry name" value="ATPsynth_dsu/esu_N"/>
</dbReference>
<dbReference type="GO" id="GO:0045259">
    <property type="term" value="C:proton-transporting ATP synthase complex"/>
    <property type="evidence" value="ECO:0007669"/>
    <property type="project" value="UniProtKB-KW"/>
</dbReference>